<evidence type="ECO:0000256" key="2">
    <source>
        <dbReference type="ARBA" id="ARBA00022833"/>
    </source>
</evidence>
<dbReference type="Pfam" id="PF00107">
    <property type="entry name" value="ADH_zinc_N"/>
    <property type="match status" value="1"/>
</dbReference>
<dbReference type="PROSITE" id="PS00059">
    <property type="entry name" value="ADH_ZINC"/>
    <property type="match status" value="1"/>
</dbReference>
<sequence length="346" mass="37707">MKAIRLYGKEDLRLEDVNEPVITEDEVLIKTKSAALCGTDIRMYKNGASGIDKDHPLIIGHEISGIIEQVGKHVRGYRPGMRVAVAPNMGCGTCDSCVSGNTHLCADYQALGINLDGGFAEYVRIPKAAVIQGNIKILEDHMGYDEAAVAEPLSCVYNGQKQAGIHPGDKVLVIGAGPIGLMHGMLAKMQGAGMVMMNDLSAERLAYCKSLYPYMHTIEADSLRETVMRLTKNRGADVIIVACPSGEMQSMAIELAGLFGRVLFFGGLPKDRELVSINSNLIHYKQISIHGSTRASLSQYRKVLDFAADGVIDLKQLVTHVYEIGDYQKAFHEAIKSSGLKHVIRF</sequence>
<dbReference type="PANTHER" id="PTHR43401:SF2">
    <property type="entry name" value="L-THREONINE 3-DEHYDROGENASE"/>
    <property type="match status" value="1"/>
</dbReference>
<dbReference type="InterPro" id="IPR011032">
    <property type="entry name" value="GroES-like_sf"/>
</dbReference>
<reference evidence="6 7" key="1">
    <citation type="submission" date="2017-11" db="EMBL/GenBank/DDBJ databases">
        <title>Understudied soil microbes with underappreciated capabilities: Untangling the Clostridium saccharolyticum group.</title>
        <authorList>
            <person name="Leschine S."/>
        </authorList>
    </citation>
    <scope>NUCLEOTIDE SEQUENCE [LARGE SCALE GENOMIC DNA]</scope>
    <source>
        <strain evidence="6 7">18A</strain>
    </source>
</reference>
<dbReference type="Gene3D" id="3.90.180.10">
    <property type="entry name" value="Medium-chain alcohol dehydrogenases, catalytic domain"/>
    <property type="match status" value="1"/>
</dbReference>
<dbReference type="InterPro" id="IPR002328">
    <property type="entry name" value="ADH_Zn_CS"/>
</dbReference>
<dbReference type="EMBL" id="PGET01000001">
    <property type="protein sequence ID" value="PJJ26641.1"/>
    <property type="molecule type" value="Genomic_DNA"/>
</dbReference>
<dbReference type="GO" id="GO:0008270">
    <property type="term" value="F:zinc ion binding"/>
    <property type="evidence" value="ECO:0007669"/>
    <property type="project" value="InterPro"/>
</dbReference>
<dbReference type="Pfam" id="PF08240">
    <property type="entry name" value="ADH_N"/>
    <property type="match status" value="1"/>
</dbReference>
<dbReference type="SUPFAM" id="SSF50129">
    <property type="entry name" value="GroES-like"/>
    <property type="match status" value="1"/>
</dbReference>
<dbReference type="InterPro" id="IPR050129">
    <property type="entry name" value="Zn_alcohol_dh"/>
</dbReference>
<dbReference type="PANTHER" id="PTHR43401">
    <property type="entry name" value="L-THREONINE 3-DEHYDROGENASE"/>
    <property type="match status" value="1"/>
</dbReference>
<evidence type="ECO:0000256" key="3">
    <source>
        <dbReference type="ARBA" id="ARBA00023002"/>
    </source>
</evidence>
<organism evidence="6 7">
    <name type="scientific">[Clostridium] celerecrescens 18A</name>
    <dbReference type="NCBI Taxonomy" id="1286362"/>
    <lineage>
        <taxon>Bacteria</taxon>
        <taxon>Bacillati</taxon>
        <taxon>Bacillota</taxon>
        <taxon>Clostridia</taxon>
        <taxon>Lachnospirales</taxon>
        <taxon>Lachnospiraceae</taxon>
        <taxon>Lacrimispora</taxon>
    </lineage>
</organism>
<dbReference type="Proteomes" id="UP000231092">
    <property type="component" value="Unassembled WGS sequence"/>
</dbReference>
<evidence type="ECO:0000256" key="4">
    <source>
        <dbReference type="RuleBase" id="RU361277"/>
    </source>
</evidence>
<evidence type="ECO:0000256" key="1">
    <source>
        <dbReference type="ARBA" id="ARBA00022723"/>
    </source>
</evidence>
<dbReference type="SMART" id="SM00829">
    <property type="entry name" value="PKS_ER"/>
    <property type="match status" value="1"/>
</dbReference>
<dbReference type="Gene3D" id="3.40.50.720">
    <property type="entry name" value="NAD(P)-binding Rossmann-like Domain"/>
    <property type="match status" value="1"/>
</dbReference>
<name>A0A2M8YZM2_9FIRM</name>
<feature type="domain" description="Enoyl reductase (ER)" evidence="5">
    <location>
        <begin position="8"/>
        <end position="344"/>
    </location>
</feature>
<dbReference type="InterPro" id="IPR013154">
    <property type="entry name" value="ADH-like_N"/>
</dbReference>
<dbReference type="OrthoDB" id="9787435at2"/>
<dbReference type="SUPFAM" id="SSF51735">
    <property type="entry name" value="NAD(P)-binding Rossmann-fold domains"/>
    <property type="match status" value="1"/>
</dbReference>
<keyword evidence="2 4" id="KW-0862">Zinc</keyword>
<accession>A0A2M8YZM2</accession>
<keyword evidence="3" id="KW-0560">Oxidoreductase</keyword>
<comment type="caution">
    <text evidence="6">The sequence shown here is derived from an EMBL/GenBank/DDBJ whole genome shotgun (WGS) entry which is preliminary data.</text>
</comment>
<evidence type="ECO:0000313" key="6">
    <source>
        <dbReference type="EMBL" id="PJJ26641.1"/>
    </source>
</evidence>
<evidence type="ECO:0000259" key="5">
    <source>
        <dbReference type="SMART" id="SM00829"/>
    </source>
</evidence>
<dbReference type="GO" id="GO:0016491">
    <property type="term" value="F:oxidoreductase activity"/>
    <property type="evidence" value="ECO:0007669"/>
    <property type="project" value="UniProtKB-KW"/>
</dbReference>
<dbReference type="InterPro" id="IPR020843">
    <property type="entry name" value="ER"/>
</dbReference>
<dbReference type="RefSeq" id="WP_100303380.1">
    <property type="nucleotide sequence ID" value="NZ_PGET01000001.1"/>
</dbReference>
<comment type="cofactor">
    <cofactor evidence="4">
        <name>Zn(2+)</name>
        <dbReference type="ChEBI" id="CHEBI:29105"/>
    </cofactor>
</comment>
<evidence type="ECO:0000313" key="7">
    <source>
        <dbReference type="Proteomes" id="UP000231092"/>
    </source>
</evidence>
<keyword evidence="1 4" id="KW-0479">Metal-binding</keyword>
<comment type="similarity">
    <text evidence="4">Belongs to the zinc-containing alcohol dehydrogenase family.</text>
</comment>
<dbReference type="InterPro" id="IPR013149">
    <property type="entry name" value="ADH-like_C"/>
</dbReference>
<protein>
    <submittedName>
        <fullName evidence="6">L-iditol 2-dehydrogenase</fullName>
    </submittedName>
</protein>
<dbReference type="InterPro" id="IPR036291">
    <property type="entry name" value="NAD(P)-bd_dom_sf"/>
</dbReference>
<gene>
    <name evidence="6" type="ORF">H171_0077</name>
</gene>
<proteinExistence type="inferred from homology"/>
<dbReference type="AlphaFoldDB" id="A0A2M8YZM2"/>